<evidence type="ECO:0000259" key="7">
    <source>
        <dbReference type="Pfam" id="PF03711"/>
    </source>
</evidence>
<evidence type="ECO:0000256" key="3">
    <source>
        <dbReference type="ARBA" id="ARBA00022793"/>
    </source>
</evidence>
<feature type="domain" description="Orn/Lys/Arg decarboxylase C-terminal" evidence="7">
    <location>
        <begin position="413"/>
        <end position="457"/>
    </location>
</feature>
<keyword evidence="9" id="KW-1185">Reference proteome</keyword>
<dbReference type="InterPro" id="IPR036633">
    <property type="entry name" value="Prn/Lys/Arg_de-COase_C_sf"/>
</dbReference>
<dbReference type="InterPro" id="IPR052357">
    <property type="entry name" value="Orn_Lys_Arg_decarboxylase-I"/>
</dbReference>
<dbReference type="Gene3D" id="3.90.105.10">
    <property type="entry name" value="Molybdopterin biosynthesis moea protein, domain 2"/>
    <property type="match status" value="1"/>
</dbReference>
<dbReference type="Pfam" id="PF03711">
    <property type="entry name" value="OKR_DC_1_C"/>
    <property type="match status" value="1"/>
</dbReference>
<sequence>METPLFTALMEHALKSPLSLHVPGHKNGMIFFEEARDIYNGILPFDVTELTGLDDLHNAKGAIQKAEQLTALLYGVKYTKFLVNGSTVGNLAMIMASCSQGDVVLVQRNSHKSILNGIRLAGARPVFLAPKIDEDYQVPTYVEVETIKDAINSYPDAKALILTNPNYYGLSVDLTPIVQLAHRYHIPVLVDEAHGAHFVLGDPFPKSAIEAGADIIVHSAHKTLPAMTMGSYLHFNSKLVNKEKLDLFLSMLQSSSPSYPIMASLDLARAYLEKKVRENKQKELIEKIDLLKDFIISTRKFSIIESKDEYIQADPLKLTVEAVNGLSGFHLQHYFESQHIFAELADPSKLLFVLPIENLDTTLDKLSSIDKGKLPAPKKNEMKQYNYLDNRQIKNISSLDYSYSYFDKCEEIIVALHESVGHYSAEAIIPYPPGIPFIMAGEKITVELIEQLKELMEMGVNIQGDENIKCGKIAIYKESR</sequence>
<dbReference type="InterPro" id="IPR000310">
    <property type="entry name" value="Orn/Lys/Arg_deCO2ase_major_dom"/>
</dbReference>
<evidence type="ECO:0000256" key="1">
    <source>
        <dbReference type="ARBA" id="ARBA00001933"/>
    </source>
</evidence>
<dbReference type="PANTHER" id="PTHR43277">
    <property type="entry name" value="ARGININE DECARBOXYLASE"/>
    <property type="match status" value="1"/>
</dbReference>
<evidence type="ECO:0000313" key="8">
    <source>
        <dbReference type="EMBL" id="MDQ0228618.1"/>
    </source>
</evidence>
<feature type="domain" description="Orn/Lys/Arg decarboxylases family 1 pyridoxal-P attachment site" evidence="6">
    <location>
        <begin position="3"/>
        <end position="298"/>
    </location>
</feature>
<evidence type="ECO:0000256" key="5">
    <source>
        <dbReference type="ARBA" id="ARBA00023239"/>
    </source>
</evidence>
<evidence type="ECO:0000259" key="6">
    <source>
        <dbReference type="Pfam" id="PF01276"/>
    </source>
</evidence>
<dbReference type="InterPro" id="IPR008286">
    <property type="entry name" value="Prn/Lys/Arg_de-COase_C"/>
</dbReference>
<dbReference type="Pfam" id="PF01276">
    <property type="entry name" value="OKR_DC_1"/>
    <property type="match status" value="1"/>
</dbReference>
<proteinExistence type="inferred from homology"/>
<reference evidence="8 9" key="1">
    <citation type="submission" date="2023-07" db="EMBL/GenBank/DDBJ databases">
        <title>Genomic Encyclopedia of Type Strains, Phase IV (KMG-IV): sequencing the most valuable type-strain genomes for metagenomic binning, comparative biology and taxonomic classification.</title>
        <authorList>
            <person name="Goeker M."/>
        </authorList>
    </citation>
    <scope>NUCLEOTIDE SEQUENCE [LARGE SCALE GENOMIC DNA]</scope>
    <source>
        <strain evidence="8 9">DSM 17723</strain>
    </source>
</reference>
<dbReference type="Gene3D" id="3.40.640.10">
    <property type="entry name" value="Type I PLP-dependent aspartate aminotransferase-like (Major domain)"/>
    <property type="match status" value="1"/>
</dbReference>
<evidence type="ECO:0000313" key="9">
    <source>
        <dbReference type="Proteomes" id="UP001232245"/>
    </source>
</evidence>
<dbReference type="CDD" id="cd00615">
    <property type="entry name" value="Orn_deC_like"/>
    <property type="match status" value="1"/>
</dbReference>
<evidence type="ECO:0000256" key="4">
    <source>
        <dbReference type="ARBA" id="ARBA00022898"/>
    </source>
</evidence>
<protein>
    <submittedName>
        <fullName evidence="8">Arginine/lysine/ornithine decarboxylase</fullName>
    </submittedName>
</protein>
<comment type="similarity">
    <text evidence="2">Belongs to the Orn/Lys/Arg decarboxylase class-I family.</text>
</comment>
<keyword evidence="3" id="KW-0210">Decarboxylase</keyword>
<dbReference type="PANTHER" id="PTHR43277:SF3">
    <property type="entry name" value="DECARBOXYLASE, PUTATIVE-RELATED"/>
    <property type="match status" value="1"/>
</dbReference>
<dbReference type="SUPFAM" id="SSF55904">
    <property type="entry name" value="Ornithine decarboxylase C-terminal domain"/>
    <property type="match status" value="1"/>
</dbReference>
<name>A0ABT9ZAG8_9BACI</name>
<accession>A0ABT9ZAG8</accession>
<dbReference type="InterPro" id="IPR015421">
    <property type="entry name" value="PyrdxlP-dep_Trfase_major"/>
</dbReference>
<comment type="caution">
    <text evidence="8">The sequence shown here is derived from an EMBL/GenBank/DDBJ whole genome shotgun (WGS) entry which is preliminary data.</text>
</comment>
<dbReference type="Proteomes" id="UP001232245">
    <property type="component" value="Unassembled WGS sequence"/>
</dbReference>
<dbReference type="EMBL" id="JAUSTZ010000027">
    <property type="protein sequence ID" value="MDQ0228618.1"/>
    <property type="molecule type" value="Genomic_DNA"/>
</dbReference>
<keyword evidence="5" id="KW-0456">Lyase</keyword>
<dbReference type="RefSeq" id="WP_174879837.1">
    <property type="nucleotide sequence ID" value="NZ_CADEPK010000072.1"/>
</dbReference>
<dbReference type="SUPFAM" id="SSF53383">
    <property type="entry name" value="PLP-dependent transferases"/>
    <property type="match status" value="1"/>
</dbReference>
<keyword evidence="4" id="KW-0663">Pyridoxal phosphate</keyword>
<gene>
    <name evidence="8" type="ORF">J2S02_005005</name>
</gene>
<organism evidence="8 9">
    <name type="scientific">Metabacillus niabensis</name>
    <dbReference type="NCBI Taxonomy" id="324854"/>
    <lineage>
        <taxon>Bacteria</taxon>
        <taxon>Bacillati</taxon>
        <taxon>Bacillota</taxon>
        <taxon>Bacilli</taxon>
        <taxon>Bacillales</taxon>
        <taxon>Bacillaceae</taxon>
        <taxon>Metabacillus</taxon>
    </lineage>
</organism>
<dbReference type="InterPro" id="IPR015424">
    <property type="entry name" value="PyrdxlP-dep_Trfase"/>
</dbReference>
<comment type="cofactor">
    <cofactor evidence="1">
        <name>pyridoxal 5'-phosphate</name>
        <dbReference type="ChEBI" id="CHEBI:597326"/>
    </cofactor>
</comment>
<evidence type="ECO:0000256" key="2">
    <source>
        <dbReference type="ARBA" id="ARBA00010671"/>
    </source>
</evidence>